<comment type="caution">
    <text evidence="19">The sequence shown here is derived from an EMBL/GenBank/DDBJ whole genome shotgun (WGS) entry which is preliminary data.</text>
</comment>
<protein>
    <recommendedName>
        <fullName evidence="3">RNA helicase</fullName>
        <ecNumber evidence="3">3.6.4.13</ecNumber>
    </recommendedName>
</protein>
<dbReference type="Pfam" id="PF18119">
    <property type="entry name" value="RIG-I_C"/>
    <property type="match status" value="1"/>
</dbReference>
<accession>A0A9D3QLH4</accession>
<evidence type="ECO:0000313" key="20">
    <source>
        <dbReference type="Proteomes" id="UP001046870"/>
    </source>
</evidence>
<dbReference type="Gene3D" id="2.170.150.30">
    <property type="entry name" value="RIG-I-like receptor, C-terminal regulatory domain"/>
    <property type="match status" value="1"/>
</dbReference>
<dbReference type="GO" id="GO:0002753">
    <property type="term" value="P:cytoplasmic pattern recognition receptor signaling pathway"/>
    <property type="evidence" value="ECO:0007669"/>
    <property type="project" value="TreeGrafter"/>
</dbReference>
<dbReference type="InterPro" id="IPR014001">
    <property type="entry name" value="Helicase_ATP-bd"/>
</dbReference>
<dbReference type="PROSITE" id="PS51194">
    <property type="entry name" value="HELICASE_CTER"/>
    <property type="match status" value="1"/>
</dbReference>
<comment type="subcellular location">
    <subcellularLocation>
        <location evidence="1">Cytoplasm</location>
    </subcellularLocation>
</comment>
<dbReference type="GO" id="GO:0003724">
    <property type="term" value="F:RNA helicase activity"/>
    <property type="evidence" value="ECO:0007669"/>
    <property type="project" value="UniProtKB-EC"/>
</dbReference>
<dbReference type="InterPro" id="IPR027417">
    <property type="entry name" value="P-loop_NTPase"/>
</dbReference>
<evidence type="ECO:0000259" key="17">
    <source>
        <dbReference type="PROSITE" id="PS51194"/>
    </source>
</evidence>
<dbReference type="SMART" id="SM00487">
    <property type="entry name" value="DEXDc"/>
    <property type="match status" value="1"/>
</dbReference>
<keyword evidence="14" id="KW-0051">Antiviral defense</keyword>
<dbReference type="InterPro" id="IPR001650">
    <property type="entry name" value="Helicase_C-like"/>
</dbReference>
<dbReference type="AlphaFoldDB" id="A0A9D3QLH4"/>
<organism evidence="19 20">
    <name type="scientific">Megalops atlanticus</name>
    <name type="common">Tarpon</name>
    <name type="synonym">Clupea gigantea</name>
    <dbReference type="NCBI Taxonomy" id="7932"/>
    <lineage>
        <taxon>Eukaryota</taxon>
        <taxon>Metazoa</taxon>
        <taxon>Chordata</taxon>
        <taxon>Craniata</taxon>
        <taxon>Vertebrata</taxon>
        <taxon>Euteleostomi</taxon>
        <taxon>Actinopterygii</taxon>
        <taxon>Neopterygii</taxon>
        <taxon>Teleostei</taxon>
        <taxon>Elopiformes</taxon>
        <taxon>Megalopidae</taxon>
        <taxon>Megalops</taxon>
    </lineage>
</organism>
<keyword evidence="20" id="KW-1185">Reference proteome</keyword>
<keyword evidence="5" id="KW-0399">Innate immunity</keyword>
<evidence type="ECO:0000256" key="13">
    <source>
        <dbReference type="ARBA" id="ARBA00022884"/>
    </source>
</evidence>
<comment type="catalytic activity">
    <reaction evidence="15">
        <text>ATP + H2O = ADP + phosphate + H(+)</text>
        <dbReference type="Rhea" id="RHEA:13065"/>
        <dbReference type="ChEBI" id="CHEBI:15377"/>
        <dbReference type="ChEBI" id="CHEBI:15378"/>
        <dbReference type="ChEBI" id="CHEBI:30616"/>
        <dbReference type="ChEBI" id="CHEBI:43474"/>
        <dbReference type="ChEBI" id="CHEBI:456216"/>
        <dbReference type="EC" id="3.6.4.13"/>
    </reaction>
    <physiologicalReaction direction="left-to-right" evidence="15">
        <dbReference type="Rhea" id="RHEA:13066"/>
    </physiologicalReaction>
</comment>
<dbReference type="SMART" id="SM00490">
    <property type="entry name" value="HELICc"/>
    <property type="match status" value="1"/>
</dbReference>
<keyword evidence="9" id="KW-0347">Helicase</keyword>
<evidence type="ECO:0000259" key="18">
    <source>
        <dbReference type="PROSITE" id="PS51789"/>
    </source>
</evidence>
<keyword evidence="8" id="KW-0378">Hydrolase</keyword>
<dbReference type="InterPro" id="IPR051363">
    <property type="entry name" value="RLR_Helicase"/>
</dbReference>
<keyword evidence="4" id="KW-0963">Cytoplasm</keyword>
<dbReference type="OrthoDB" id="416741at2759"/>
<proteinExistence type="inferred from homology"/>
<dbReference type="Proteomes" id="UP001046870">
    <property type="component" value="Chromosome 1"/>
</dbReference>
<comment type="similarity">
    <text evidence="2">Belongs to the helicase family. RLR subfamily.</text>
</comment>
<dbReference type="GO" id="GO:0140374">
    <property type="term" value="P:antiviral innate immune response"/>
    <property type="evidence" value="ECO:0007669"/>
    <property type="project" value="TreeGrafter"/>
</dbReference>
<feature type="domain" description="RLR CTR" evidence="18">
    <location>
        <begin position="544"/>
        <end position="671"/>
    </location>
</feature>
<evidence type="ECO:0000256" key="3">
    <source>
        <dbReference type="ARBA" id="ARBA00012552"/>
    </source>
</evidence>
<dbReference type="Pfam" id="PF11648">
    <property type="entry name" value="RIG-I_C-RD"/>
    <property type="match status" value="1"/>
</dbReference>
<feature type="domain" description="Helicase C-terminal" evidence="17">
    <location>
        <begin position="363"/>
        <end position="529"/>
    </location>
</feature>
<dbReference type="InterPro" id="IPR041204">
    <property type="entry name" value="RIG-I-like_C"/>
</dbReference>
<evidence type="ECO:0000256" key="6">
    <source>
        <dbReference type="ARBA" id="ARBA00022723"/>
    </source>
</evidence>
<keyword evidence="13" id="KW-0694">RNA-binding</keyword>
<dbReference type="Pfam" id="PF04851">
    <property type="entry name" value="ResIII"/>
    <property type="match status" value="1"/>
</dbReference>
<keyword evidence="11" id="KW-0067">ATP-binding</keyword>
<dbReference type="GO" id="GO:0008270">
    <property type="term" value="F:zinc ion binding"/>
    <property type="evidence" value="ECO:0007669"/>
    <property type="project" value="TreeGrafter"/>
</dbReference>
<dbReference type="InterPro" id="IPR038557">
    <property type="entry name" value="RLR_C_sf"/>
</dbReference>
<reference evidence="19" key="1">
    <citation type="submission" date="2021-01" db="EMBL/GenBank/DDBJ databases">
        <authorList>
            <person name="Zahm M."/>
            <person name="Roques C."/>
            <person name="Cabau C."/>
            <person name="Klopp C."/>
            <person name="Donnadieu C."/>
            <person name="Jouanno E."/>
            <person name="Lampietro C."/>
            <person name="Louis A."/>
            <person name="Herpin A."/>
            <person name="Echchiki A."/>
            <person name="Berthelot C."/>
            <person name="Parey E."/>
            <person name="Roest-Crollius H."/>
            <person name="Braasch I."/>
            <person name="Postlethwait J."/>
            <person name="Bobe J."/>
            <person name="Montfort J."/>
            <person name="Bouchez O."/>
            <person name="Begum T."/>
            <person name="Mejri S."/>
            <person name="Adams A."/>
            <person name="Chen W.-J."/>
            <person name="Guiguen Y."/>
        </authorList>
    </citation>
    <scope>NUCLEOTIDE SEQUENCE</scope>
    <source>
        <strain evidence="19">YG-15Mar2019-1</strain>
        <tissue evidence="19">Brain</tissue>
    </source>
</reference>
<dbReference type="SUPFAM" id="SSF52540">
    <property type="entry name" value="P-loop containing nucleoside triphosphate hydrolases"/>
    <property type="match status" value="1"/>
</dbReference>
<dbReference type="EMBL" id="JAFDVH010000001">
    <property type="protein sequence ID" value="KAG7492292.1"/>
    <property type="molecule type" value="Genomic_DNA"/>
</dbReference>
<keyword evidence="12" id="KW-0391">Immunity</keyword>
<dbReference type="GO" id="GO:0003677">
    <property type="term" value="F:DNA binding"/>
    <property type="evidence" value="ECO:0007669"/>
    <property type="project" value="InterPro"/>
</dbReference>
<dbReference type="GO" id="GO:0003725">
    <property type="term" value="F:double-stranded RNA binding"/>
    <property type="evidence" value="ECO:0007669"/>
    <property type="project" value="TreeGrafter"/>
</dbReference>
<dbReference type="PANTHER" id="PTHR14074:SF7">
    <property type="entry name" value="ATP-DEPENDENT RNA HELICASE DHX58"/>
    <property type="match status" value="1"/>
</dbReference>
<dbReference type="PANTHER" id="PTHR14074">
    <property type="entry name" value="HELICASE WITH DEATH DOMAIN-RELATED"/>
    <property type="match status" value="1"/>
</dbReference>
<dbReference type="Pfam" id="PF00271">
    <property type="entry name" value="Helicase_C"/>
    <property type="match status" value="1"/>
</dbReference>
<evidence type="ECO:0000259" key="16">
    <source>
        <dbReference type="PROSITE" id="PS51192"/>
    </source>
</evidence>
<dbReference type="EC" id="3.6.4.13" evidence="3"/>
<dbReference type="GO" id="GO:0016787">
    <property type="term" value="F:hydrolase activity"/>
    <property type="evidence" value="ECO:0007669"/>
    <property type="project" value="UniProtKB-KW"/>
</dbReference>
<evidence type="ECO:0000256" key="15">
    <source>
        <dbReference type="ARBA" id="ARBA00049390"/>
    </source>
</evidence>
<evidence type="ECO:0000256" key="12">
    <source>
        <dbReference type="ARBA" id="ARBA00022859"/>
    </source>
</evidence>
<evidence type="ECO:0000256" key="8">
    <source>
        <dbReference type="ARBA" id="ARBA00022801"/>
    </source>
</evidence>
<evidence type="ECO:0000256" key="5">
    <source>
        <dbReference type="ARBA" id="ARBA00022588"/>
    </source>
</evidence>
<keyword evidence="7" id="KW-0547">Nucleotide-binding</keyword>
<evidence type="ECO:0000256" key="7">
    <source>
        <dbReference type="ARBA" id="ARBA00022741"/>
    </source>
</evidence>
<dbReference type="GO" id="GO:0005737">
    <property type="term" value="C:cytoplasm"/>
    <property type="evidence" value="ECO:0007669"/>
    <property type="project" value="UniProtKB-SubCell"/>
</dbReference>
<dbReference type="PROSITE" id="PS51789">
    <property type="entry name" value="RLR_CTR"/>
    <property type="match status" value="1"/>
</dbReference>
<sequence length="686" mass="77594">MAELSLRKYQEEVVRPALEGKNIIIWLPTGGGKTRAAVYVAKRHLETKPRAKVAVLVNKVHLVDQHYSKEFNPCLGRQYNVLNISGDSAHKDFFSKVVRDNDVIICTAQILENALRSTEEDKHVKLTDFSLLIIDECHHTHKESVYNKIMERYVESKLQGERGLPQVLGLTASLGTGGMRTLEKAREHVLQICANLDATAIMSSKEHVGELQKNVPKPVKRYDIVTRRQKDPFGDHLKKMMHIIHDFMKVDGISRDFGTQDYEAEVVLLEKEGAVRKSRLMAQCALHLRKYNDALLINDTVRMVDAFSVLDEFYCSKRESRIGLDGTDIFLFGLFHEHKSKLQTLASQAQFENPKLSKLEHTLLEQFGEKRGSRGILFSKTRKGTQCLHNWICANRRLQAAGIRAAILTGSGNLANCMSQNEQKQTISLFRSGVLNLLVSTSIAEEGLDIPECNLVVRYGLLTNEIAMQQASGRARAEDSVYSVVAQAGGREVNRERTNEYLEELTGKAIAEVQRMAPREFQKRVEELQREASIARRLAELKTEGKRGLYQAAGVRLCCRLCNAPVANGHEIQTIEGAHYVNVNPDFKSRYRLGGQIVLPRTFEDWRPGRKVSCAKCGQEWGMEMIYKDVPLPNIAIKNFVLETPGGRVTIKKWKDACFRVEEFQYSKYCYRNFPSLFSGSDLGSS</sequence>
<evidence type="ECO:0000256" key="2">
    <source>
        <dbReference type="ARBA" id="ARBA00006866"/>
    </source>
</evidence>
<dbReference type="InterPro" id="IPR021673">
    <property type="entry name" value="RLR_CTR"/>
</dbReference>
<evidence type="ECO:0000256" key="1">
    <source>
        <dbReference type="ARBA" id="ARBA00004496"/>
    </source>
</evidence>
<name>A0A9D3QLH4_MEGAT</name>
<evidence type="ECO:0000256" key="14">
    <source>
        <dbReference type="ARBA" id="ARBA00023118"/>
    </source>
</evidence>
<dbReference type="Gene3D" id="3.40.50.300">
    <property type="entry name" value="P-loop containing nucleotide triphosphate hydrolases"/>
    <property type="match status" value="2"/>
</dbReference>
<dbReference type="GO" id="GO:0003727">
    <property type="term" value="F:single-stranded RNA binding"/>
    <property type="evidence" value="ECO:0007669"/>
    <property type="project" value="TreeGrafter"/>
</dbReference>
<dbReference type="Gene3D" id="1.20.1320.30">
    <property type="match status" value="1"/>
</dbReference>
<keyword evidence="10" id="KW-0862">Zinc</keyword>
<keyword evidence="6" id="KW-0479">Metal-binding</keyword>
<dbReference type="GO" id="GO:0039536">
    <property type="term" value="P:negative regulation of RIG-I signaling pathway"/>
    <property type="evidence" value="ECO:0007669"/>
    <property type="project" value="TreeGrafter"/>
</dbReference>
<gene>
    <name evidence="19" type="ORF">MATL_G00012880</name>
</gene>
<evidence type="ECO:0000256" key="10">
    <source>
        <dbReference type="ARBA" id="ARBA00022833"/>
    </source>
</evidence>
<dbReference type="CDD" id="cd12090">
    <property type="entry name" value="MDA5_ID"/>
    <property type="match status" value="1"/>
</dbReference>
<dbReference type="GO" id="GO:0005524">
    <property type="term" value="F:ATP binding"/>
    <property type="evidence" value="ECO:0007669"/>
    <property type="project" value="UniProtKB-KW"/>
</dbReference>
<evidence type="ECO:0000256" key="9">
    <source>
        <dbReference type="ARBA" id="ARBA00022806"/>
    </source>
</evidence>
<dbReference type="InterPro" id="IPR006935">
    <property type="entry name" value="Helicase/UvrB_N"/>
</dbReference>
<feature type="domain" description="Helicase ATP-binding" evidence="16">
    <location>
        <begin position="14"/>
        <end position="192"/>
    </location>
</feature>
<evidence type="ECO:0000256" key="11">
    <source>
        <dbReference type="ARBA" id="ARBA00022840"/>
    </source>
</evidence>
<evidence type="ECO:0000313" key="19">
    <source>
        <dbReference type="EMBL" id="KAG7492292.1"/>
    </source>
</evidence>
<dbReference type="PROSITE" id="PS51192">
    <property type="entry name" value="HELICASE_ATP_BIND_1"/>
    <property type="match status" value="1"/>
</dbReference>
<evidence type="ECO:0000256" key="4">
    <source>
        <dbReference type="ARBA" id="ARBA00022490"/>
    </source>
</evidence>